<dbReference type="GO" id="GO:0000730">
    <property type="term" value="P:DNA recombinase assembly"/>
    <property type="evidence" value="ECO:0007669"/>
    <property type="project" value="TreeGrafter"/>
</dbReference>
<dbReference type="SUPFAM" id="SSF47794">
    <property type="entry name" value="Rad51 N-terminal domain-like"/>
    <property type="match status" value="1"/>
</dbReference>
<dbReference type="EMBL" id="JACMSC010000015">
    <property type="protein sequence ID" value="KAG6486885.1"/>
    <property type="molecule type" value="Genomic_DNA"/>
</dbReference>
<dbReference type="GO" id="GO:0008094">
    <property type="term" value="F:ATP-dependent activity, acting on DNA"/>
    <property type="evidence" value="ECO:0007669"/>
    <property type="project" value="TreeGrafter"/>
</dbReference>
<dbReference type="PANTHER" id="PTHR22942">
    <property type="entry name" value="RECA/RAD51/RADA DNA STRAND-PAIRING FAMILY MEMBER"/>
    <property type="match status" value="1"/>
</dbReference>
<dbReference type="GO" id="GO:0003697">
    <property type="term" value="F:single-stranded DNA binding"/>
    <property type="evidence" value="ECO:0007669"/>
    <property type="project" value="TreeGrafter"/>
</dbReference>
<evidence type="ECO:0000259" key="2">
    <source>
        <dbReference type="Pfam" id="PF08423"/>
    </source>
</evidence>
<keyword evidence="4" id="KW-1185">Reference proteome</keyword>
<comment type="caution">
    <text evidence="3">The sequence shown here is derived from an EMBL/GenBank/DDBJ whole genome shotgun (WGS) entry which is preliminary data.</text>
</comment>
<dbReference type="InterPro" id="IPR027417">
    <property type="entry name" value="P-loop_NTPase"/>
</dbReference>
<gene>
    <name evidence="3" type="ORF">ZIOFF_055466</name>
</gene>
<dbReference type="InterPro" id="IPR010995">
    <property type="entry name" value="DNA_repair_Rad51/TF_NusA_a-hlx"/>
</dbReference>
<dbReference type="GO" id="GO:0003690">
    <property type="term" value="F:double-stranded DNA binding"/>
    <property type="evidence" value="ECO:0007669"/>
    <property type="project" value="TreeGrafter"/>
</dbReference>
<name>A0A8J5FGH4_ZINOF</name>
<evidence type="ECO:0000313" key="4">
    <source>
        <dbReference type="Proteomes" id="UP000734854"/>
    </source>
</evidence>
<dbReference type="Gene3D" id="3.40.50.300">
    <property type="entry name" value="P-loop containing nucleotide triphosphate hydrolases"/>
    <property type="match status" value="1"/>
</dbReference>
<dbReference type="Proteomes" id="UP000734854">
    <property type="component" value="Unassembled WGS sequence"/>
</dbReference>
<feature type="domain" description="Rad51-like C-terminal" evidence="2">
    <location>
        <begin position="188"/>
        <end position="243"/>
    </location>
</feature>
<dbReference type="GO" id="GO:0042148">
    <property type="term" value="P:DNA strand invasion"/>
    <property type="evidence" value="ECO:0007669"/>
    <property type="project" value="TreeGrafter"/>
</dbReference>
<dbReference type="GO" id="GO:0006312">
    <property type="term" value="P:mitotic recombination"/>
    <property type="evidence" value="ECO:0007669"/>
    <property type="project" value="TreeGrafter"/>
</dbReference>
<dbReference type="GO" id="GO:0000150">
    <property type="term" value="F:DNA strand exchange activity"/>
    <property type="evidence" value="ECO:0007669"/>
    <property type="project" value="TreeGrafter"/>
</dbReference>
<dbReference type="Gene3D" id="1.10.150.20">
    <property type="entry name" value="5' to 3' exonuclease, C-terminal subdomain"/>
    <property type="match status" value="1"/>
</dbReference>
<organism evidence="3 4">
    <name type="scientific">Zingiber officinale</name>
    <name type="common">Ginger</name>
    <name type="synonym">Amomum zingiber</name>
    <dbReference type="NCBI Taxonomy" id="94328"/>
    <lineage>
        <taxon>Eukaryota</taxon>
        <taxon>Viridiplantae</taxon>
        <taxon>Streptophyta</taxon>
        <taxon>Embryophyta</taxon>
        <taxon>Tracheophyta</taxon>
        <taxon>Spermatophyta</taxon>
        <taxon>Magnoliopsida</taxon>
        <taxon>Liliopsida</taxon>
        <taxon>Zingiberales</taxon>
        <taxon>Zingiberaceae</taxon>
        <taxon>Zingiber</taxon>
    </lineage>
</organism>
<dbReference type="FunFam" id="1.10.150.20:FF:000126">
    <property type="entry name" value="DNA repair protein RAD51 homolog"/>
    <property type="match status" value="1"/>
</dbReference>
<evidence type="ECO:0000313" key="3">
    <source>
        <dbReference type="EMBL" id="KAG6486885.1"/>
    </source>
</evidence>
<dbReference type="GO" id="GO:0000794">
    <property type="term" value="C:condensed nuclear chromosome"/>
    <property type="evidence" value="ECO:0007669"/>
    <property type="project" value="TreeGrafter"/>
</dbReference>
<dbReference type="Pfam" id="PF08423">
    <property type="entry name" value="Rad51"/>
    <property type="match status" value="1"/>
</dbReference>
<sequence length="244" mass="27805">MFSKRLLRLSSLAFGFHSGKAKMIEEHGQLLLVDQEDEDEEEIFESIYKLILQGINEGDIKKLQDSGIYTCNGLTMHTKKNLTGIKGLFETKVDKIYEAAEKLVNIGHVTGSDLLLRRKAVIRITMRSQALDELLGDAIGAHALRINAATDPHARRQWEDRIYRHRGNFSSRSDRADCREVWDGCWGLLDNIVCARVYTYEYQYNLLLGLVAKMFEESFRLLIVDSVIALFRVDCSGRGELAEC</sequence>
<proteinExistence type="predicted"/>
<dbReference type="GO" id="GO:0000166">
    <property type="term" value="F:nucleotide binding"/>
    <property type="evidence" value="ECO:0007669"/>
    <property type="project" value="InterPro"/>
</dbReference>
<dbReference type="PANTHER" id="PTHR22942:SF30">
    <property type="entry name" value="MEIOTIC RECOMBINATION PROTEIN DMC1_LIM15 HOMOLOG"/>
    <property type="match status" value="1"/>
</dbReference>
<dbReference type="AlphaFoldDB" id="A0A8J5FGH4"/>
<reference evidence="3 4" key="1">
    <citation type="submission" date="2020-08" db="EMBL/GenBank/DDBJ databases">
        <title>Plant Genome Project.</title>
        <authorList>
            <person name="Zhang R.-G."/>
        </authorList>
    </citation>
    <scope>NUCLEOTIDE SEQUENCE [LARGE SCALE GENOMIC DNA]</scope>
    <source>
        <tissue evidence="3">Rhizome</tissue>
    </source>
</reference>
<dbReference type="GO" id="GO:0007131">
    <property type="term" value="P:reciprocal meiotic recombination"/>
    <property type="evidence" value="ECO:0007669"/>
    <property type="project" value="TreeGrafter"/>
</dbReference>
<dbReference type="InterPro" id="IPR013632">
    <property type="entry name" value="Rad51_C"/>
</dbReference>
<protein>
    <recommendedName>
        <fullName evidence="2">Rad51-like C-terminal domain-containing protein</fullName>
    </recommendedName>
</protein>
<dbReference type="GO" id="GO:0070192">
    <property type="term" value="P:chromosome organization involved in meiotic cell cycle"/>
    <property type="evidence" value="ECO:0007669"/>
    <property type="project" value="TreeGrafter"/>
</dbReference>
<keyword evidence="1" id="KW-0238">DNA-binding</keyword>
<evidence type="ECO:0000256" key="1">
    <source>
        <dbReference type="ARBA" id="ARBA00023125"/>
    </source>
</evidence>
<accession>A0A8J5FGH4</accession>